<dbReference type="UniPathway" id="UPA00335"/>
<evidence type="ECO:0000259" key="10">
    <source>
        <dbReference type="PROSITE" id="PS51160"/>
    </source>
</evidence>
<dbReference type="Gene3D" id="3.30.420.40">
    <property type="match status" value="1"/>
</dbReference>
<keyword evidence="4" id="KW-0479">Metal-binding</keyword>
<evidence type="ECO:0000256" key="7">
    <source>
        <dbReference type="ARBA" id="ARBA00048220"/>
    </source>
</evidence>
<feature type="domain" description="YrdC-like" evidence="11">
    <location>
        <begin position="202"/>
        <end position="388"/>
    </location>
</feature>
<dbReference type="GeneID" id="4906862"/>
<dbReference type="Pfam" id="PF17788">
    <property type="entry name" value="HypF_C"/>
    <property type="match status" value="1"/>
</dbReference>
<dbReference type="Proteomes" id="UP000000254">
    <property type="component" value="Chromosome"/>
</dbReference>
<evidence type="ECO:0000256" key="5">
    <source>
        <dbReference type="ARBA" id="ARBA00022771"/>
    </source>
</evidence>
<organism evidence="12 13">
    <name type="scientific">Staphylothermus marinus (strain ATCC 43588 / DSM 3639 / JCM 9404 / F1)</name>
    <dbReference type="NCBI Taxonomy" id="399550"/>
    <lineage>
        <taxon>Archaea</taxon>
        <taxon>Thermoproteota</taxon>
        <taxon>Thermoprotei</taxon>
        <taxon>Desulfurococcales</taxon>
        <taxon>Desulfurococcaceae</taxon>
        <taxon>Staphylothermus</taxon>
    </lineage>
</organism>
<dbReference type="eggNOG" id="arCOG01187">
    <property type="taxonomic scope" value="Archaea"/>
</dbReference>
<dbReference type="PANTHER" id="PTHR42959:SF1">
    <property type="entry name" value="CARBAMOYLTRANSFERASE HYPF"/>
    <property type="match status" value="1"/>
</dbReference>
<sequence>MVVAKKFIIIGLVQGVGFRPFIHRLAVKHGLKGYVRNIGGSEVEVWVEGSPESIDKFIEDLYVEKPPPAIIEDVFIEDVEPRGYVDFHILKSSREAVKRSNIPPDLAICKDCLREILDPNDRRYRYAFNSCAWCGPRFSMIYRVPYDRSNTSMSKYILCSECEKEYHDIRNVRRYHAQGISCSVDGPKLYLYTNDWEYVETRDPIIETAKLIDEGYIVGVKGLGGYHIAALATSDGVVLKLRKRKHRPTKPFAIMGLDISVLERLVYIDEEARSILESPQAPILLLPKREDSPVSKYVSPGLSHEGVFVAYTGLHYLLLMETRDKFLIMTSGNVTGEPMCINEECAREKLSRVVDYFLIHDREIVNRVDDSVLRNTNGKWVFLRRSRGYAPMWIRIRSDLDGEYIAFGADLNNTGALGFEDKVVLTQYIGDLDSFNAQRELLKYIGFFIENYRINLDKTIVIVDKHPSYHSRRLGMEFAEKHRLPIIEVQHHYAHVLGTAYDNGLEGEVLGIAMDGLGWGDDNTIWGGEILVFNTDKYDYKRLGHIEKLPLTSDRDTIYPLRILAGYLSSRGHVFEEIHKLIKNVLENIDHRLVAEMELVHKLVKAGRYIEASSTGRFLDMISAILGVCLYRSYEGEPAIKLEAVADKAKSHKLLEHFHISTHNGLYVLEYKDLIEHLIYNNVRDNSVAETAKSILYSYGYWMGKLAHKLIKGRRIDHIVVSGGAAVNTYIIKGLEDSLGEHDLEPLLPRRIPPNDEGISFGQVIAGSLIKKKNSFSA</sequence>
<evidence type="ECO:0000256" key="9">
    <source>
        <dbReference type="PROSITE-ProRule" id="PRU00520"/>
    </source>
</evidence>
<dbReference type="InterPro" id="IPR004421">
    <property type="entry name" value="Carbamoyltransferase_HypF"/>
</dbReference>
<keyword evidence="5" id="KW-0863">Zinc-finger</keyword>
<dbReference type="OrthoDB" id="371970at2157"/>
<evidence type="ECO:0000256" key="8">
    <source>
        <dbReference type="PIRNR" id="PIRNR006256"/>
    </source>
</evidence>
<dbReference type="PROSITE" id="PS51160">
    <property type="entry name" value="ACYLPHOSPHATASE_3"/>
    <property type="match status" value="1"/>
</dbReference>
<dbReference type="Pfam" id="PF07503">
    <property type="entry name" value="zf-HYPF"/>
    <property type="match status" value="2"/>
</dbReference>
<evidence type="ECO:0000256" key="3">
    <source>
        <dbReference type="ARBA" id="ARBA00022598"/>
    </source>
</evidence>
<dbReference type="PROSITE" id="PS00150">
    <property type="entry name" value="ACYLPHOSPHATASE_1"/>
    <property type="match status" value="1"/>
</dbReference>
<dbReference type="PROSITE" id="PS51163">
    <property type="entry name" value="YRDC"/>
    <property type="match status" value="1"/>
</dbReference>
<dbReference type="SUPFAM" id="SSF55821">
    <property type="entry name" value="YrdC/RibB"/>
    <property type="match status" value="1"/>
</dbReference>
<feature type="domain" description="Acylphosphatase-like" evidence="10">
    <location>
        <begin position="4"/>
        <end position="91"/>
    </location>
</feature>
<dbReference type="GO" id="GO:0008270">
    <property type="term" value="F:zinc ion binding"/>
    <property type="evidence" value="ECO:0007669"/>
    <property type="project" value="UniProtKB-KW"/>
</dbReference>
<dbReference type="InterPro" id="IPR055128">
    <property type="entry name" value="HypF_C_2"/>
</dbReference>
<dbReference type="Gene3D" id="3.30.420.360">
    <property type="match status" value="1"/>
</dbReference>
<keyword evidence="6" id="KW-0862">Zinc</keyword>
<dbReference type="EC" id="6.2.-.-" evidence="8"/>
<protein>
    <recommendedName>
        <fullName evidence="8">Carbamoyltransferase</fullName>
        <ecNumber evidence="8">6.2.-.-</ecNumber>
    </recommendedName>
</protein>
<dbReference type="InterPro" id="IPR017945">
    <property type="entry name" value="DHBP_synth_RibB-like_a/b_dom"/>
</dbReference>
<dbReference type="GO" id="GO:0016743">
    <property type="term" value="F:carboxyl- or carbamoyltransferase activity"/>
    <property type="evidence" value="ECO:0007669"/>
    <property type="project" value="UniProtKB-UniRule"/>
</dbReference>
<dbReference type="GO" id="GO:0051604">
    <property type="term" value="P:protein maturation"/>
    <property type="evidence" value="ECO:0007669"/>
    <property type="project" value="TreeGrafter"/>
</dbReference>
<accession>A3DKG9</accession>
<gene>
    <name evidence="12" type="ordered locus">Smar_0015</name>
</gene>
<dbReference type="InterPro" id="IPR041440">
    <property type="entry name" value="HypF_C"/>
</dbReference>
<dbReference type="KEGG" id="smr:Smar_0015"/>
<evidence type="ECO:0000313" key="13">
    <source>
        <dbReference type="Proteomes" id="UP000000254"/>
    </source>
</evidence>
<dbReference type="AlphaFoldDB" id="A3DKG9"/>
<dbReference type="RefSeq" id="WP_011838320.1">
    <property type="nucleotide sequence ID" value="NC_009033.1"/>
</dbReference>
<dbReference type="STRING" id="399550.Smar_0015"/>
<evidence type="ECO:0000256" key="1">
    <source>
        <dbReference type="ARBA" id="ARBA00004711"/>
    </source>
</evidence>
<keyword evidence="3" id="KW-0436">Ligase</keyword>
<comment type="pathway">
    <text evidence="1">Protein modification; [NiFe] hydrogenase maturation.</text>
</comment>
<dbReference type="GO" id="GO:0016874">
    <property type="term" value="F:ligase activity"/>
    <property type="evidence" value="ECO:0007669"/>
    <property type="project" value="UniProtKB-UniRule"/>
</dbReference>
<dbReference type="Gene3D" id="3.90.870.50">
    <property type="match status" value="1"/>
</dbReference>
<dbReference type="GO" id="GO:0003725">
    <property type="term" value="F:double-stranded RNA binding"/>
    <property type="evidence" value="ECO:0007669"/>
    <property type="project" value="InterPro"/>
</dbReference>
<dbReference type="PANTHER" id="PTHR42959">
    <property type="entry name" value="CARBAMOYLTRANSFERASE"/>
    <property type="match status" value="1"/>
</dbReference>
<evidence type="ECO:0000256" key="4">
    <source>
        <dbReference type="ARBA" id="ARBA00022723"/>
    </source>
</evidence>
<evidence type="ECO:0000313" key="12">
    <source>
        <dbReference type="EMBL" id="ABN69129.1"/>
    </source>
</evidence>
<dbReference type="Pfam" id="PF01300">
    <property type="entry name" value="Sua5_yciO_yrdC"/>
    <property type="match status" value="1"/>
</dbReference>
<dbReference type="InterPro" id="IPR011125">
    <property type="entry name" value="Znf_HypF"/>
</dbReference>
<feature type="active site" evidence="9">
    <location>
        <position position="37"/>
    </location>
</feature>
<evidence type="ECO:0000259" key="11">
    <source>
        <dbReference type="PROSITE" id="PS51163"/>
    </source>
</evidence>
<name>A3DKG9_STAMF</name>
<dbReference type="Gene3D" id="3.30.110.120">
    <property type="match status" value="1"/>
</dbReference>
<comment type="catalytic activity">
    <reaction evidence="9">
        <text>an acyl phosphate + H2O = a carboxylate + phosphate + H(+)</text>
        <dbReference type="Rhea" id="RHEA:14965"/>
        <dbReference type="ChEBI" id="CHEBI:15377"/>
        <dbReference type="ChEBI" id="CHEBI:15378"/>
        <dbReference type="ChEBI" id="CHEBI:29067"/>
        <dbReference type="ChEBI" id="CHEBI:43474"/>
        <dbReference type="ChEBI" id="CHEBI:59918"/>
        <dbReference type="EC" id="3.6.1.7"/>
    </reaction>
</comment>
<comment type="catalytic activity">
    <reaction evidence="7">
        <text>C-terminal L-cysteinyl-[HypE protein] + carbamoyl phosphate + ATP + H2O = C-terminal S-carboxamide-L-cysteinyl-[HypE protein] + AMP + phosphate + diphosphate + H(+)</text>
        <dbReference type="Rhea" id="RHEA:55636"/>
        <dbReference type="Rhea" id="RHEA-COMP:14247"/>
        <dbReference type="Rhea" id="RHEA-COMP:14392"/>
        <dbReference type="ChEBI" id="CHEBI:15377"/>
        <dbReference type="ChEBI" id="CHEBI:15378"/>
        <dbReference type="ChEBI" id="CHEBI:30616"/>
        <dbReference type="ChEBI" id="CHEBI:33019"/>
        <dbReference type="ChEBI" id="CHEBI:43474"/>
        <dbReference type="ChEBI" id="CHEBI:58228"/>
        <dbReference type="ChEBI" id="CHEBI:76913"/>
        <dbReference type="ChEBI" id="CHEBI:139126"/>
        <dbReference type="ChEBI" id="CHEBI:456215"/>
    </reaction>
</comment>
<proteinExistence type="inferred from homology"/>
<dbReference type="HOGENOM" id="CLU_009164_0_0_2"/>
<dbReference type="InterPro" id="IPR051060">
    <property type="entry name" value="Carbamoyltrans_HypF-like"/>
</dbReference>
<dbReference type="EMBL" id="CP000575">
    <property type="protein sequence ID" value="ABN69129.1"/>
    <property type="molecule type" value="Genomic_DNA"/>
</dbReference>
<feature type="active site" evidence="9">
    <location>
        <position position="19"/>
    </location>
</feature>
<dbReference type="Pfam" id="PF00708">
    <property type="entry name" value="Acylphosphatase"/>
    <property type="match status" value="1"/>
</dbReference>
<evidence type="ECO:0000256" key="2">
    <source>
        <dbReference type="ARBA" id="ARBA00008097"/>
    </source>
</evidence>
<dbReference type="InterPro" id="IPR006070">
    <property type="entry name" value="Sua5-like_dom"/>
</dbReference>
<dbReference type="GO" id="GO:0003998">
    <property type="term" value="F:acylphosphatase activity"/>
    <property type="evidence" value="ECO:0007669"/>
    <property type="project" value="UniProtKB-EC"/>
</dbReference>
<keyword evidence="13" id="KW-1185">Reference proteome</keyword>
<reference evidence="12 13" key="2">
    <citation type="journal article" date="2009" name="Stand. Genomic Sci.">
        <title>Complete genome sequence of Staphylothermus marinus Stetter and Fiala 1986 type strain F1.</title>
        <authorList>
            <person name="Anderson I.J."/>
            <person name="Sun H."/>
            <person name="Lapidus A."/>
            <person name="Copeland A."/>
            <person name="Glavina Del Rio T."/>
            <person name="Tice H."/>
            <person name="Dalin E."/>
            <person name="Lucas S."/>
            <person name="Barry K."/>
            <person name="Land M."/>
            <person name="Richardson P."/>
            <person name="Huber H."/>
            <person name="Kyrpides N.C."/>
        </authorList>
    </citation>
    <scope>NUCLEOTIDE SEQUENCE [LARGE SCALE GENOMIC DNA]</scope>
    <source>
        <strain evidence="13">ATCC 43588 / DSM 3639 / JCM 9404 / F1</strain>
    </source>
</reference>
<dbReference type="InterPro" id="IPR017968">
    <property type="entry name" value="Acylphosphatase_CS"/>
</dbReference>
<keyword evidence="9" id="KW-0378">Hydrolase</keyword>
<dbReference type="SUPFAM" id="SSF54975">
    <property type="entry name" value="Acylphosphatase/BLUF domain-like"/>
    <property type="match status" value="1"/>
</dbReference>
<comment type="similarity">
    <text evidence="2 8">Belongs to the carbamoyltransferase HypF family.</text>
</comment>
<evidence type="ECO:0000256" key="6">
    <source>
        <dbReference type="ARBA" id="ARBA00022833"/>
    </source>
</evidence>
<dbReference type="Pfam" id="PF22521">
    <property type="entry name" value="HypF_C_2"/>
    <property type="match status" value="1"/>
</dbReference>
<reference evidence="13" key="1">
    <citation type="journal article" date="2009" name="BMC Genomics">
        <title>The complete genome sequence of Staphylothermus marinus reveals differences in sulfur metabolism among heterotrophic Crenarchaeota.</title>
        <authorList>
            <person name="Anderson I.J."/>
            <person name="Dharmarajan L."/>
            <person name="Rodriguez J."/>
            <person name="Hooper S."/>
            <person name="Porat I."/>
            <person name="Ulrich L.E."/>
            <person name="Elkins J.G."/>
            <person name="Mavromatis K."/>
            <person name="Sun H."/>
            <person name="Land M."/>
            <person name="Lapidus A."/>
            <person name="Lucas S."/>
            <person name="Barry K."/>
            <person name="Huber H."/>
            <person name="Zhulin I.B."/>
            <person name="Whitman W.B."/>
            <person name="Mukhopadhyay B."/>
            <person name="Woese C."/>
            <person name="Bristow J."/>
            <person name="Kyrpides N."/>
        </authorList>
    </citation>
    <scope>NUCLEOTIDE SEQUENCE [LARGE SCALE GENOMIC DNA]</scope>
    <source>
        <strain evidence="13">ATCC 43588 / DSM 3639 / JCM 9404 / F1</strain>
    </source>
</reference>
<dbReference type="InterPro" id="IPR001792">
    <property type="entry name" value="Acylphosphatase-like_dom"/>
</dbReference>
<dbReference type="InterPro" id="IPR036046">
    <property type="entry name" value="Acylphosphatase-like_dom_sf"/>
</dbReference>
<dbReference type="PIRSF" id="PIRSF006256">
    <property type="entry name" value="CMPcnvr_hdrg_mat"/>
    <property type="match status" value="1"/>
</dbReference>
<dbReference type="NCBIfam" id="TIGR00143">
    <property type="entry name" value="hypF"/>
    <property type="match status" value="1"/>
</dbReference>